<organism evidence="2 3">
    <name type="scientific">Peribacillus castrilensis</name>
    <dbReference type="NCBI Taxonomy" id="2897690"/>
    <lineage>
        <taxon>Bacteria</taxon>
        <taxon>Bacillati</taxon>
        <taxon>Bacillota</taxon>
        <taxon>Bacilli</taxon>
        <taxon>Bacillales</taxon>
        <taxon>Bacillaceae</taxon>
        <taxon>Peribacillus</taxon>
    </lineage>
</organism>
<keyword evidence="1" id="KW-0812">Transmembrane</keyword>
<feature type="transmembrane region" description="Helical" evidence="1">
    <location>
        <begin position="6"/>
        <end position="22"/>
    </location>
</feature>
<evidence type="ECO:0008006" key="4">
    <source>
        <dbReference type="Google" id="ProtNLM"/>
    </source>
</evidence>
<keyword evidence="3" id="KW-1185">Reference proteome</keyword>
<dbReference type="EMBL" id="JARNBH010000008">
    <property type="protein sequence ID" value="MEC0273199.1"/>
    <property type="molecule type" value="Genomic_DNA"/>
</dbReference>
<keyword evidence="1" id="KW-0472">Membrane</keyword>
<sequence>MRKLIIGIVIISLIIFAYYYYIAQIDKKNNKLDLNVEQSLEHQLTTKDYESFTYKITNNTNKNFNLLFATGNEIDVEFKTITNSPIKEGNIITVESQPTKKHKKDFNKGDTWEYTIKINSKLLSKGDYQLTAQFIPSNASTLNKVEQIITHP</sequence>
<dbReference type="Gene3D" id="2.60.40.2360">
    <property type="entry name" value="Intracellular proteinase inhibitor BsuPI"/>
    <property type="match status" value="1"/>
</dbReference>
<keyword evidence="1" id="KW-1133">Transmembrane helix</keyword>
<proteinExistence type="predicted"/>
<evidence type="ECO:0000313" key="3">
    <source>
        <dbReference type="Proteomes" id="UP001307168"/>
    </source>
</evidence>
<dbReference type="RefSeq" id="WP_134784566.1">
    <property type="nucleotide sequence ID" value="NZ_JARNBH010000008.1"/>
</dbReference>
<comment type="caution">
    <text evidence="2">The sequence shown here is derived from an EMBL/GenBank/DDBJ whole genome shotgun (WGS) entry which is preliminary data.</text>
</comment>
<gene>
    <name evidence="2" type="ORF">P4706_08940</name>
</gene>
<evidence type="ECO:0000256" key="1">
    <source>
        <dbReference type="SAM" id="Phobius"/>
    </source>
</evidence>
<dbReference type="AlphaFoldDB" id="A0AAW9NAE4"/>
<accession>A0AAW9NAE4</accession>
<reference evidence="2 3" key="1">
    <citation type="submission" date="2023-03" db="EMBL/GenBank/DDBJ databases">
        <title>Bacillus Genome Sequencing.</title>
        <authorList>
            <person name="Dunlap C."/>
        </authorList>
    </citation>
    <scope>NUCLEOTIDE SEQUENCE [LARGE SCALE GENOMIC DNA]</scope>
    <source>
        <strain evidence="2 3">B-41290</strain>
    </source>
</reference>
<dbReference type="InterPro" id="IPR038144">
    <property type="entry name" value="IPI"/>
</dbReference>
<dbReference type="Proteomes" id="UP001307168">
    <property type="component" value="Unassembled WGS sequence"/>
</dbReference>
<protein>
    <recommendedName>
        <fullName evidence="4">Intracellular proteinase inhibitor</fullName>
    </recommendedName>
</protein>
<evidence type="ECO:0000313" key="2">
    <source>
        <dbReference type="EMBL" id="MEC0273199.1"/>
    </source>
</evidence>
<name>A0AAW9NAE4_9BACI</name>